<dbReference type="Pfam" id="PF25954">
    <property type="entry name" value="Beta-barrel_RND_2"/>
    <property type="match status" value="1"/>
</dbReference>
<keyword evidence="2" id="KW-0813">Transport</keyword>
<dbReference type="PANTHER" id="PTHR30097">
    <property type="entry name" value="CATION EFFLUX SYSTEM PROTEIN CUSB"/>
    <property type="match status" value="1"/>
</dbReference>
<dbReference type="Gene3D" id="2.40.420.20">
    <property type="match status" value="1"/>
</dbReference>
<dbReference type="InterPro" id="IPR058792">
    <property type="entry name" value="Beta-barrel_RND_2"/>
</dbReference>
<name>A0ABT3IQX2_9BACT</name>
<dbReference type="PANTHER" id="PTHR30097:SF16">
    <property type="entry name" value="CATION EFFLUX SYSTEM (CZCB-LIKE)"/>
    <property type="match status" value="1"/>
</dbReference>
<feature type="domain" description="CusB-like beta-barrel" evidence="4">
    <location>
        <begin position="234"/>
        <end position="309"/>
    </location>
</feature>
<comment type="similarity">
    <text evidence="1">Belongs to the membrane fusion protein (MFP) (TC 8.A.1) family.</text>
</comment>
<dbReference type="Gene3D" id="1.10.287.470">
    <property type="entry name" value="Helix hairpin bin"/>
    <property type="match status" value="1"/>
</dbReference>
<organism evidence="6 7">
    <name type="scientific">Chitinophaga nivalis</name>
    <dbReference type="NCBI Taxonomy" id="2991709"/>
    <lineage>
        <taxon>Bacteria</taxon>
        <taxon>Pseudomonadati</taxon>
        <taxon>Bacteroidota</taxon>
        <taxon>Chitinophagia</taxon>
        <taxon>Chitinophagales</taxon>
        <taxon>Chitinophagaceae</taxon>
        <taxon>Chitinophaga</taxon>
    </lineage>
</organism>
<dbReference type="Pfam" id="PF25893">
    <property type="entry name" value="HH_CzcB"/>
    <property type="match status" value="1"/>
</dbReference>
<dbReference type="EMBL" id="JAPDNS010000002">
    <property type="protein sequence ID" value="MCW3486160.1"/>
    <property type="molecule type" value="Genomic_DNA"/>
</dbReference>
<dbReference type="RefSeq" id="WP_264732975.1">
    <property type="nucleotide sequence ID" value="NZ_JAPDNR010000001.1"/>
</dbReference>
<evidence type="ECO:0000259" key="4">
    <source>
        <dbReference type="Pfam" id="PF25954"/>
    </source>
</evidence>
<gene>
    <name evidence="6" type="ORF">OL497_19820</name>
</gene>
<dbReference type="Pfam" id="PF25975">
    <property type="entry name" value="CzcB_C"/>
    <property type="match status" value="1"/>
</dbReference>
<accession>A0ABT3IQX2</accession>
<dbReference type="SUPFAM" id="SSF111369">
    <property type="entry name" value="HlyD-like secretion proteins"/>
    <property type="match status" value="1"/>
</dbReference>
<evidence type="ECO:0000259" key="3">
    <source>
        <dbReference type="Pfam" id="PF25893"/>
    </source>
</evidence>
<reference evidence="6 7" key="1">
    <citation type="submission" date="2022-10" db="EMBL/GenBank/DDBJ databases">
        <title>Chitinophaga nivalis PC15 sp. nov., isolated from Pyeongchang county, South Korea.</title>
        <authorList>
            <person name="Trinh H.N."/>
        </authorList>
    </citation>
    <scope>NUCLEOTIDE SEQUENCE [LARGE SCALE GENOMIC DNA]</scope>
    <source>
        <strain evidence="6 7">PC14</strain>
    </source>
</reference>
<keyword evidence="7" id="KW-1185">Reference proteome</keyword>
<dbReference type="Gene3D" id="2.40.30.170">
    <property type="match status" value="1"/>
</dbReference>
<dbReference type="InterPro" id="IPR006143">
    <property type="entry name" value="RND_pump_MFP"/>
</dbReference>
<evidence type="ECO:0000313" key="7">
    <source>
        <dbReference type="Proteomes" id="UP001207742"/>
    </source>
</evidence>
<dbReference type="Proteomes" id="UP001207742">
    <property type="component" value="Unassembled WGS sequence"/>
</dbReference>
<protein>
    <submittedName>
        <fullName evidence="6">Efflux RND transporter periplasmic adaptor subunit</fullName>
    </submittedName>
</protein>
<evidence type="ECO:0000313" key="6">
    <source>
        <dbReference type="EMBL" id="MCW3486160.1"/>
    </source>
</evidence>
<evidence type="ECO:0000256" key="1">
    <source>
        <dbReference type="ARBA" id="ARBA00009477"/>
    </source>
</evidence>
<dbReference type="InterPro" id="IPR058649">
    <property type="entry name" value="CzcB_C"/>
</dbReference>
<sequence length="379" mass="41453">MAITPPVHLLHMKQIVRYTGIAAMMAACHSKQPATDSQEYTIQGDTITVQQQAALQHKLKLVTITARPYQLQLQTAGTVKAIPTQYAEIAPPFPGRILRSFTRLGMTVTPATPLFEISSPDFIEAQKQYFQARSQYQLAQQTFNRQQDLMKHGVTSQKDLEEAGTAFDIAKKELENATAGIRIFKAVPEKLSLGQPLTVYAPIRGEIIDNKIVVGQFIKDDAASVATVAELSDVWVAGQVKEKDLRLIKTLDACEIAIAALPEKHIKGNIYHINEIVDEETRSVQVLIACSNADHTLKPGMYVTVDFTATPTKAVMVPAKALLQLNEQSFVFVCTAPGKYIRRSVTTGSTSGNEVVITAGLQGGEQIVAEGGFYLLEAK</sequence>
<comment type="caution">
    <text evidence="6">The sequence shown here is derived from an EMBL/GenBank/DDBJ whole genome shotgun (WGS) entry which is preliminary data.</text>
</comment>
<dbReference type="NCBIfam" id="TIGR01730">
    <property type="entry name" value="RND_mfp"/>
    <property type="match status" value="1"/>
</dbReference>
<feature type="domain" description="CzcB-like C-terminal circularly permuted SH3-like" evidence="5">
    <location>
        <begin position="315"/>
        <end position="375"/>
    </location>
</feature>
<feature type="domain" description="CzcB-like alpha-helical hairpin" evidence="3">
    <location>
        <begin position="124"/>
        <end position="178"/>
    </location>
</feature>
<evidence type="ECO:0000259" key="5">
    <source>
        <dbReference type="Pfam" id="PF25975"/>
    </source>
</evidence>
<evidence type="ECO:0000256" key="2">
    <source>
        <dbReference type="ARBA" id="ARBA00022448"/>
    </source>
</evidence>
<proteinExistence type="inferred from homology"/>
<dbReference type="InterPro" id="IPR058648">
    <property type="entry name" value="HH_CzcB-like"/>
</dbReference>
<dbReference type="InterPro" id="IPR051909">
    <property type="entry name" value="MFP_Cation_Efflux"/>
</dbReference>